<protein>
    <submittedName>
        <fullName evidence="1">Uncharacterized protein</fullName>
    </submittedName>
</protein>
<gene>
    <name evidence="1" type="ORF">BGW38_005939</name>
</gene>
<comment type="caution">
    <text evidence="1">The sequence shown here is derived from an EMBL/GenBank/DDBJ whole genome shotgun (WGS) entry which is preliminary data.</text>
</comment>
<dbReference type="OrthoDB" id="2441193at2759"/>
<accession>A0A9P6KB21</accession>
<sequence length="160" mass="17866">IDYCLISFSLHSFIISDLDMIAGLFDDADDEQAVTKVLQVLTEDSIRSLSKGEKQLISLYNKPPNELEEMLYIGCSNIVVEAKSDITSTARQKNRERESVQWKQQVGRKVDGLVSCISPPFEMLVVEAANVDNGPQGTKAMTDTLKLSKTMKDMFDSILE</sequence>
<dbReference type="AlphaFoldDB" id="A0A9P6KB21"/>
<dbReference type="EMBL" id="JAABOA010003780">
    <property type="protein sequence ID" value="KAF9578321.1"/>
    <property type="molecule type" value="Genomic_DNA"/>
</dbReference>
<reference evidence="1" key="1">
    <citation type="journal article" date="2020" name="Fungal Divers.">
        <title>Resolving the Mortierellaceae phylogeny through synthesis of multi-gene phylogenetics and phylogenomics.</title>
        <authorList>
            <person name="Vandepol N."/>
            <person name="Liber J."/>
            <person name="Desiro A."/>
            <person name="Na H."/>
            <person name="Kennedy M."/>
            <person name="Barry K."/>
            <person name="Grigoriev I.V."/>
            <person name="Miller A.N."/>
            <person name="O'Donnell K."/>
            <person name="Stajich J.E."/>
            <person name="Bonito G."/>
        </authorList>
    </citation>
    <scope>NUCLEOTIDE SEQUENCE</scope>
    <source>
        <strain evidence="1">KOD1015</strain>
    </source>
</reference>
<keyword evidence="2" id="KW-1185">Reference proteome</keyword>
<dbReference type="Proteomes" id="UP000780801">
    <property type="component" value="Unassembled WGS sequence"/>
</dbReference>
<evidence type="ECO:0000313" key="2">
    <source>
        <dbReference type="Proteomes" id="UP000780801"/>
    </source>
</evidence>
<organism evidence="1 2">
    <name type="scientific">Lunasporangiospora selenospora</name>
    <dbReference type="NCBI Taxonomy" id="979761"/>
    <lineage>
        <taxon>Eukaryota</taxon>
        <taxon>Fungi</taxon>
        <taxon>Fungi incertae sedis</taxon>
        <taxon>Mucoromycota</taxon>
        <taxon>Mortierellomycotina</taxon>
        <taxon>Mortierellomycetes</taxon>
        <taxon>Mortierellales</taxon>
        <taxon>Mortierellaceae</taxon>
        <taxon>Lunasporangiospora</taxon>
    </lineage>
</organism>
<evidence type="ECO:0000313" key="1">
    <source>
        <dbReference type="EMBL" id="KAF9578321.1"/>
    </source>
</evidence>
<feature type="non-terminal residue" evidence="1">
    <location>
        <position position="1"/>
    </location>
</feature>
<proteinExistence type="predicted"/>
<name>A0A9P6KB21_9FUNG</name>